<evidence type="ECO:0000256" key="1">
    <source>
        <dbReference type="SAM" id="MobiDB-lite"/>
    </source>
</evidence>
<comment type="caution">
    <text evidence="2">The sequence shown here is derived from an EMBL/GenBank/DDBJ whole genome shotgun (WGS) entry which is preliminary data.</text>
</comment>
<evidence type="ECO:0000313" key="2">
    <source>
        <dbReference type="EMBL" id="KAJ4433357.1"/>
    </source>
</evidence>
<gene>
    <name evidence="2" type="ORF">ANN_15616</name>
</gene>
<dbReference type="Proteomes" id="UP001148838">
    <property type="component" value="Unassembled WGS sequence"/>
</dbReference>
<reference evidence="2 3" key="1">
    <citation type="journal article" date="2022" name="Allergy">
        <title>Genome assembly and annotation of Periplaneta americana reveal a comprehensive cockroach allergen profile.</title>
        <authorList>
            <person name="Wang L."/>
            <person name="Xiong Q."/>
            <person name="Saelim N."/>
            <person name="Wang L."/>
            <person name="Nong W."/>
            <person name="Wan A.T."/>
            <person name="Shi M."/>
            <person name="Liu X."/>
            <person name="Cao Q."/>
            <person name="Hui J.H.L."/>
            <person name="Sookrung N."/>
            <person name="Leung T.F."/>
            <person name="Tungtrongchitr A."/>
            <person name="Tsui S.K.W."/>
        </authorList>
    </citation>
    <scope>NUCLEOTIDE SEQUENCE [LARGE SCALE GENOMIC DNA]</scope>
    <source>
        <strain evidence="2">PWHHKU_190912</strain>
    </source>
</reference>
<dbReference type="EMBL" id="JAJSOF020000027">
    <property type="protein sequence ID" value="KAJ4433357.1"/>
    <property type="molecule type" value="Genomic_DNA"/>
</dbReference>
<keyword evidence="3" id="KW-1185">Reference proteome</keyword>
<protein>
    <submittedName>
        <fullName evidence="2">Uncharacterized protein</fullName>
    </submittedName>
</protein>
<accession>A0ABQ8SI77</accession>
<feature type="region of interest" description="Disordered" evidence="1">
    <location>
        <begin position="1"/>
        <end position="26"/>
    </location>
</feature>
<proteinExistence type="predicted"/>
<sequence>MNPRSSTESYPAFAHTGLRENPGKEPQLGILPRPEIDPVPSGFAARHANQDVQNVHLLLEYRPHMDVSLTCEHDPKLQEYCVCPQNMSHFDSEGIPNQGIRNIPGVWDRVRRSMRHRCEIGDTVGSKNWLEKPYDRGPDGDEFQLQLGGLWTRIGRQRTRWKDAVNQL</sequence>
<evidence type="ECO:0000313" key="3">
    <source>
        <dbReference type="Proteomes" id="UP001148838"/>
    </source>
</evidence>
<organism evidence="2 3">
    <name type="scientific">Periplaneta americana</name>
    <name type="common">American cockroach</name>
    <name type="synonym">Blatta americana</name>
    <dbReference type="NCBI Taxonomy" id="6978"/>
    <lineage>
        <taxon>Eukaryota</taxon>
        <taxon>Metazoa</taxon>
        <taxon>Ecdysozoa</taxon>
        <taxon>Arthropoda</taxon>
        <taxon>Hexapoda</taxon>
        <taxon>Insecta</taxon>
        <taxon>Pterygota</taxon>
        <taxon>Neoptera</taxon>
        <taxon>Polyneoptera</taxon>
        <taxon>Dictyoptera</taxon>
        <taxon>Blattodea</taxon>
        <taxon>Blattoidea</taxon>
        <taxon>Blattidae</taxon>
        <taxon>Blattinae</taxon>
        <taxon>Periplaneta</taxon>
    </lineage>
</organism>
<name>A0ABQ8SI77_PERAM</name>